<dbReference type="RefSeq" id="WP_284053990.1">
    <property type="nucleotide sequence ID" value="NZ_JAGRQC010000002.1"/>
</dbReference>
<gene>
    <name evidence="1" type="ORF">J7S20_09470</name>
</gene>
<dbReference type="EMBL" id="JAGRQC010000002">
    <property type="protein sequence ID" value="MBR0552732.1"/>
    <property type="molecule type" value="Genomic_DNA"/>
</dbReference>
<accession>A0A8T4IF90</accession>
<evidence type="ECO:0000313" key="1">
    <source>
        <dbReference type="EMBL" id="MBR0552732.1"/>
    </source>
</evidence>
<dbReference type="Proteomes" id="UP000676996">
    <property type="component" value="Unassembled WGS sequence"/>
</dbReference>
<organism evidence="1 2">
    <name type="scientific">Stakelama marina</name>
    <dbReference type="NCBI Taxonomy" id="2826939"/>
    <lineage>
        <taxon>Bacteria</taxon>
        <taxon>Pseudomonadati</taxon>
        <taxon>Pseudomonadota</taxon>
        <taxon>Alphaproteobacteria</taxon>
        <taxon>Sphingomonadales</taxon>
        <taxon>Sphingomonadaceae</taxon>
        <taxon>Stakelama</taxon>
    </lineage>
</organism>
<keyword evidence="2" id="KW-1185">Reference proteome</keyword>
<protein>
    <submittedName>
        <fullName evidence="1">Uncharacterized protein</fullName>
    </submittedName>
</protein>
<dbReference type="AlphaFoldDB" id="A0A8T4IF90"/>
<name>A0A8T4IF90_9SPHN</name>
<sequence>MPHTTADEQERAVIDRQTVEQCGRFDAVLAYFDAADFAVPPLRIGDASA</sequence>
<proteinExistence type="predicted"/>
<evidence type="ECO:0000313" key="2">
    <source>
        <dbReference type="Proteomes" id="UP000676996"/>
    </source>
</evidence>
<comment type="caution">
    <text evidence="1">The sequence shown here is derived from an EMBL/GenBank/DDBJ whole genome shotgun (WGS) entry which is preliminary data.</text>
</comment>
<reference evidence="1" key="1">
    <citation type="submission" date="2021-04" db="EMBL/GenBank/DDBJ databases">
        <title>Ouciella asimina sp. nov., isolated from the surface seawater in the hydrothermal field of Okinawa Trough.</title>
        <authorList>
            <person name="Shuang W."/>
        </authorList>
    </citation>
    <scope>NUCLEOTIDE SEQUENCE</scope>
    <source>
        <strain evidence="1">LXI357</strain>
    </source>
</reference>